<dbReference type="InterPro" id="IPR010987">
    <property type="entry name" value="Glutathione-S-Trfase_C-like"/>
</dbReference>
<dbReference type="InterPro" id="IPR036282">
    <property type="entry name" value="Glutathione-S-Trfase_C_sf"/>
</dbReference>
<feature type="domain" description="GST N-terminal" evidence="3">
    <location>
        <begin position="7"/>
        <end position="91"/>
    </location>
</feature>
<dbReference type="InterPro" id="IPR040079">
    <property type="entry name" value="Glutathione_S-Trfase"/>
</dbReference>
<dbReference type="SFLD" id="SFLDS00019">
    <property type="entry name" value="Glutathione_Transferase_(cytos"/>
    <property type="match status" value="1"/>
</dbReference>
<proteinExistence type="inferred from homology"/>
<evidence type="ECO:0000256" key="1">
    <source>
        <dbReference type="ARBA" id="ARBA00007409"/>
    </source>
</evidence>
<evidence type="ECO:0000259" key="3">
    <source>
        <dbReference type="PROSITE" id="PS50404"/>
    </source>
</evidence>
<evidence type="ECO:0000313" key="5">
    <source>
        <dbReference type="EMBL" id="KAL0634789.1"/>
    </source>
</evidence>
<dbReference type="Pfam" id="PF02798">
    <property type="entry name" value="GST_N"/>
    <property type="match status" value="1"/>
</dbReference>
<dbReference type="EMBL" id="JBBBZM010000085">
    <property type="protein sequence ID" value="KAL0634789.1"/>
    <property type="molecule type" value="Genomic_DNA"/>
</dbReference>
<dbReference type="PROSITE" id="PS50405">
    <property type="entry name" value="GST_CTER"/>
    <property type="match status" value="1"/>
</dbReference>
<evidence type="ECO:0000259" key="4">
    <source>
        <dbReference type="PROSITE" id="PS50405"/>
    </source>
</evidence>
<dbReference type="Proteomes" id="UP001447188">
    <property type="component" value="Unassembled WGS sequence"/>
</dbReference>
<organism evidence="5 6">
    <name type="scientific">Discina gigas</name>
    <dbReference type="NCBI Taxonomy" id="1032678"/>
    <lineage>
        <taxon>Eukaryota</taxon>
        <taxon>Fungi</taxon>
        <taxon>Dikarya</taxon>
        <taxon>Ascomycota</taxon>
        <taxon>Pezizomycotina</taxon>
        <taxon>Pezizomycetes</taxon>
        <taxon>Pezizales</taxon>
        <taxon>Discinaceae</taxon>
        <taxon>Discina</taxon>
    </lineage>
</organism>
<dbReference type="PANTHER" id="PTHR44051:SF3">
    <property type="entry name" value="TRANSCRIPTIONAL REGULATOR URE2"/>
    <property type="match status" value="1"/>
</dbReference>
<reference evidence="5 6" key="1">
    <citation type="submission" date="2024-02" db="EMBL/GenBank/DDBJ databases">
        <title>Discinaceae phylogenomics.</title>
        <authorList>
            <person name="Dirks A.C."/>
            <person name="James T.Y."/>
        </authorList>
    </citation>
    <scope>NUCLEOTIDE SEQUENCE [LARGE SCALE GENOMIC DNA]</scope>
    <source>
        <strain evidence="5 6">ACD0624</strain>
    </source>
</reference>
<accession>A0ABR3GFT8</accession>
<dbReference type="PANTHER" id="PTHR44051">
    <property type="entry name" value="GLUTATHIONE S-TRANSFERASE-RELATED"/>
    <property type="match status" value="1"/>
</dbReference>
<keyword evidence="6" id="KW-1185">Reference proteome</keyword>
<evidence type="ECO:0000313" key="6">
    <source>
        <dbReference type="Proteomes" id="UP001447188"/>
    </source>
</evidence>
<comment type="similarity">
    <text evidence="1 2">Belongs to the GST superfamily.</text>
</comment>
<dbReference type="InterPro" id="IPR004045">
    <property type="entry name" value="Glutathione_S-Trfase_N"/>
</dbReference>
<dbReference type="InterPro" id="IPR004046">
    <property type="entry name" value="GST_C"/>
</dbReference>
<gene>
    <name evidence="5" type="ORF">Q9L58_006306</name>
</gene>
<protein>
    <recommendedName>
        <fullName evidence="7">Glutathione S-transferase</fullName>
    </recommendedName>
</protein>
<dbReference type="SUPFAM" id="SSF52833">
    <property type="entry name" value="Thioredoxin-like"/>
    <property type="match status" value="1"/>
</dbReference>
<dbReference type="SUPFAM" id="SSF47616">
    <property type="entry name" value="GST C-terminal domain-like"/>
    <property type="match status" value="1"/>
</dbReference>
<dbReference type="Gene3D" id="1.20.1050.130">
    <property type="match status" value="1"/>
</dbReference>
<name>A0ABR3GFT8_9PEZI</name>
<sequence>MSADHGKQFTIYMHAGGPNPWKVIIVFEELGLTYHMIFVDTSKQEHRLASYTDKNPNGRLPTIIDHKNNDFTIWESGAILMYLVGKYDKEHKISFSGFDTIATANQYLMFQMSGQGPYFGQAIWFTKYHAEKIPSAIARYDAEIRRVLGVLEVILADKEYLVEDRVSYVDLAFVPWNWLLKWLPNSADWEKDFPKVAEWDGRLNARESVKKAREIRADALKA</sequence>
<dbReference type="PROSITE" id="PS50404">
    <property type="entry name" value="GST_NTER"/>
    <property type="match status" value="1"/>
</dbReference>
<evidence type="ECO:0008006" key="7">
    <source>
        <dbReference type="Google" id="ProtNLM"/>
    </source>
</evidence>
<evidence type="ECO:0000256" key="2">
    <source>
        <dbReference type="RuleBase" id="RU003494"/>
    </source>
</evidence>
<dbReference type="SFLD" id="SFLDG01151">
    <property type="entry name" value="Main.2:_Nu-like"/>
    <property type="match status" value="1"/>
</dbReference>
<dbReference type="Pfam" id="PF00043">
    <property type="entry name" value="GST_C"/>
    <property type="match status" value="1"/>
</dbReference>
<dbReference type="SFLD" id="SFLDG00358">
    <property type="entry name" value="Main_(cytGST)"/>
    <property type="match status" value="1"/>
</dbReference>
<feature type="domain" description="GST C-terminal" evidence="4">
    <location>
        <begin position="97"/>
        <end position="222"/>
    </location>
</feature>
<dbReference type="CDD" id="cd03048">
    <property type="entry name" value="GST_N_Ure2p_like"/>
    <property type="match status" value="1"/>
</dbReference>
<dbReference type="InterPro" id="IPR036249">
    <property type="entry name" value="Thioredoxin-like_sf"/>
</dbReference>
<comment type="caution">
    <text evidence="5">The sequence shown here is derived from an EMBL/GenBank/DDBJ whole genome shotgun (WGS) entry which is preliminary data.</text>
</comment>